<name>A0A7W7RNG5_9ACTN</name>
<dbReference type="InterPro" id="IPR001647">
    <property type="entry name" value="HTH_TetR"/>
</dbReference>
<evidence type="ECO:0000256" key="1">
    <source>
        <dbReference type="ARBA" id="ARBA00023125"/>
    </source>
</evidence>
<comment type="caution">
    <text evidence="5">The sequence shown here is derived from an EMBL/GenBank/DDBJ whole genome shotgun (WGS) entry which is preliminary data.</text>
</comment>
<proteinExistence type="predicted"/>
<feature type="region of interest" description="Disordered" evidence="3">
    <location>
        <begin position="1"/>
        <end position="20"/>
    </location>
</feature>
<dbReference type="RefSeq" id="WP_184585011.1">
    <property type="nucleotide sequence ID" value="NZ_JACHJT010000002.1"/>
</dbReference>
<dbReference type="Gene3D" id="1.10.357.10">
    <property type="entry name" value="Tetracycline Repressor, domain 2"/>
    <property type="match status" value="1"/>
</dbReference>
<dbReference type="PROSITE" id="PS50977">
    <property type="entry name" value="HTH_TETR_2"/>
    <property type="match status" value="1"/>
</dbReference>
<dbReference type="EMBL" id="JACHJT010000002">
    <property type="protein sequence ID" value="MBB4935255.1"/>
    <property type="molecule type" value="Genomic_DNA"/>
</dbReference>
<dbReference type="AlphaFoldDB" id="A0A7W7RNG5"/>
<dbReference type="PANTHER" id="PTHR30055:SF209">
    <property type="entry name" value="POSSIBLE TRANSCRIPTIONAL REGULATORY PROTEIN (PROBABLY TETR-FAMILY)"/>
    <property type="match status" value="1"/>
</dbReference>
<dbReference type="Pfam" id="PF00440">
    <property type="entry name" value="TetR_N"/>
    <property type="match status" value="1"/>
</dbReference>
<gene>
    <name evidence="5" type="ORF">F4561_006149</name>
</gene>
<feature type="DNA-binding region" description="H-T-H motif" evidence="2">
    <location>
        <begin position="50"/>
        <end position="69"/>
    </location>
</feature>
<dbReference type="InterPro" id="IPR036271">
    <property type="entry name" value="Tet_transcr_reg_TetR-rel_C_sf"/>
</dbReference>
<dbReference type="SUPFAM" id="SSF46689">
    <property type="entry name" value="Homeodomain-like"/>
    <property type="match status" value="1"/>
</dbReference>
<dbReference type="SUPFAM" id="SSF48498">
    <property type="entry name" value="Tetracyclin repressor-like, C-terminal domain"/>
    <property type="match status" value="1"/>
</dbReference>
<evidence type="ECO:0000313" key="5">
    <source>
        <dbReference type="EMBL" id="MBB4935255.1"/>
    </source>
</evidence>
<feature type="domain" description="HTH tetR-type" evidence="4">
    <location>
        <begin position="27"/>
        <end position="87"/>
    </location>
</feature>
<dbReference type="GO" id="GO:0000976">
    <property type="term" value="F:transcription cis-regulatory region binding"/>
    <property type="evidence" value="ECO:0007669"/>
    <property type="project" value="TreeGrafter"/>
</dbReference>
<dbReference type="InterPro" id="IPR050109">
    <property type="entry name" value="HTH-type_TetR-like_transc_reg"/>
</dbReference>
<evidence type="ECO:0000256" key="3">
    <source>
        <dbReference type="SAM" id="MobiDB-lite"/>
    </source>
</evidence>
<sequence>MAESTEEQATRRLPLLGGAPAERADAARNRHRILTAAHQLVRERGVDALTMDAVATAAGVGVGTVYRRFGDLGRLAHALVDDGERAFQERFLSGPPPLGPGAPASERIRAFLHAYVDRLTDEAGPLAVAEAATPTARYTSGAYAVHHAHLAALLRDTAPEADAHYLADALLAPLAAGLVLHHQRAGVPAERTKAGLDQLLRGIAGPPS</sequence>
<keyword evidence="6" id="KW-1185">Reference proteome</keyword>
<evidence type="ECO:0000256" key="2">
    <source>
        <dbReference type="PROSITE-ProRule" id="PRU00335"/>
    </source>
</evidence>
<dbReference type="PRINTS" id="PR00455">
    <property type="entry name" value="HTHTETR"/>
</dbReference>
<reference evidence="5 6" key="1">
    <citation type="submission" date="2020-08" db="EMBL/GenBank/DDBJ databases">
        <title>Sequencing the genomes of 1000 actinobacteria strains.</title>
        <authorList>
            <person name="Klenk H.-P."/>
        </authorList>
    </citation>
    <scope>NUCLEOTIDE SEQUENCE [LARGE SCALE GENOMIC DNA]</scope>
    <source>
        <strain evidence="5 6">DSM 102030</strain>
    </source>
</reference>
<dbReference type="PANTHER" id="PTHR30055">
    <property type="entry name" value="HTH-TYPE TRANSCRIPTIONAL REGULATOR RUTR"/>
    <property type="match status" value="1"/>
</dbReference>
<protein>
    <submittedName>
        <fullName evidence="5">AcrR family transcriptional regulator</fullName>
    </submittedName>
</protein>
<accession>A0A7W7RNG5</accession>
<dbReference type="Proteomes" id="UP000523007">
    <property type="component" value="Unassembled WGS sequence"/>
</dbReference>
<dbReference type="InterPro" id="IPR009057">
    <property type="entry name" value="Homeodomain-like_sf"/>
</dbReference>
<organism evidence="5 6">
    <name type="scientific">Lipingzhangella halophila</name>
    <dbReference type="NCBI Taxonomy" id="1783352"/>
    <lineage>
        <taxon>Bacteria</taxon>
        <taxon>Bacillati</taxon>
        <taxon>Actinomycetota</taxon>
        <taxon>Actinomycetes</taxon>
        <taxon>Streptosporangiales</taxon>
        <taxon>Nocardiopsidaceae</taxon>
        <taxon>Lipingzhangella</taxon>
    </lineage>
</organism>
<keyword evidence="1 2" id="KW-0238">DNA-binding</keyword>
<dbReference type="GO" id="GO:0003700">
    <property type="term" value="F:DNA-binding transcription factor activity"/>
    <property type="evidence" value="ECO:0007669"/>
    <property type="project" value="TreeGrafter"/>
</dbReference>
<evidence type="ECO:0000259" key="4">
    <source>
        <dbReference type="PROSITE" id="PS50977"/>
    </source>
</evidence>
<evidence type="ECO:0000313" key="6">
    <source>
        <dbReference type="Proteomes" id="UP000523007"/>
    </source>
</evidence>